<dbReference type="HOGENOM" id="CLU_006586_10_6_1"/>
<gene>
    <name evidence="5" type="ORF">PV08_11034</name>
</gene>
<dbReference type="InterPro" id="IPR019826">
    <property type="entry name" value="Carboxylesterase_B_AS"/>
</dbReference>
<proteinExistence type="inferred from homology"/>
<feature type="chain" id="PRO_5005112394" description="Carboxylic ester hydrolase" evidence="3">
    <location>
        <begin position="20"/>
        <end position="568"/>
    </location>
</feature>
<evidence type="ECO:0000256" key="2">
    <source>
        <dbReference type="ARBA" id="ARBA00022801"/>
    </source>
</evidence>
<keyword evidence="3" id="KW-0732">Signal</keyword>
<dbReference type="VEuPathDB" id="FungiDB:PV08_11034"/>
<dbReference type="PROSITE" id="PS00941">
    <property type="entry name" value="CARBOXYLESTERASE_B_2"/>
    <property type="match status" value="1"/>
</dbReference>
<comment type="similarity">
    <text evidence="1 3">Belongs to the type-B carboxylesterase/lipase family.</text>
</comment>
<dbReference type="InterPro" id="IPR050309">
    <property type="entry name" value="Type-B_Carboxylest/Lipase"/>
</dbReference>
<organism evidence="5 6">
    <name type="scientific">Exophiala spinifera</name>
    <dbReference type="NCBI Taxonomy" id="91928"/>
    <lineage>
        <taxon>Eukaryota</taxon>
        <taxon>Fungi</taxon>
        <taxon>Dikarya</taxon>
        <taxon>Ascomycota</taxon>
        <taxon>Pezizomycotina</taxon>
        <taxon>Eurotiomycetes</taxon>
        <taxon>Chaetothyriomycetidae</taxon>
        <taxon>Chaetothyriales</taxon>
        <taxon>Herpotrichiellaceae</taxon>
        <taxon>Exophiala</taxon>
    </lineage>
</organism>
<keyword evidence="6" id="KW-1185">Reference proteome</keyword>
<dbReference type="GO" id="GO:0016787">
    <property type="term" value="F:hydrolase activity"/>
    <property type="evidence" value="ECO:0007669"/>
    <property type="project" value="UniProtKB-KW"/>
</dbReference>
<sequence>MRWFIFSVQTLSLPLGLVAVPTFSGRYGLGAAPLAHLQNGTYSGVHSPEYNQDFFLGLPFAQPPVGELRFRNPRPLDTSWSGVQQATEYSAECVGYGSSQMGYNVSEDCLYLNVIRPSGRDLHEKLPVLAWIYGGGFVQGGAPDLRYNMSFIVQHSVDIGQPILAVSINYRLSAWGFLSSNEVLAQGESNFGIRDQRLALQWVQENIASFGGDPTKVTIWGQSAGAMSVGLHLTAYNGRDDGLFRSAIMDSGGPVFSSAQNRSTERSYQNLTQQTGCGNAGDKLQCLRALPYEQLNNVVNTSSLSGAFGPRIDGDIIFSHSSLQLSAGRFVHVPIIIGTNSDEGTSFSPTGLNTTQDWLNALNASRIPSEFAQQILQAYADDTSVEILQNLPPNYELGPPLGAEYRRAATYYGDATFIAGRRLACETWAAAGLPAYSYRFNAIPAWSHQEQGATHFVEVAFAMLNLQGVGYPPVRIPPFQGKPESYKDLARLMSGHYVSFVASFDPNAWRSGSNAGPFSAVAPWPAYSLTNPQNFVYDANVTSHLESDTWRAAGINLINSGNLAVYDR</sequence>
<dbReference type="InterPro" id="IPR029058">
    <property type="entry name" value="AB_hydrolase_fold"/>
</dbReference>
<evidence type="ECO:0000256" key="1">
    <source>
        <dbReference type="ARBA" id="ARBA00005964"/>
    </source>
</evidence>
<accession>A0A0D2BFG3</accession>
<dbReference type="PROSITE" id="PS00122">
    <property type="entry name" value="CARBOXYLESTERASE_B_1"/>
    <property type="match status" value="1"/>
</dbReference>
<dbReference type="EC" id="3.1.1.-" evidence="3"/>
<reference evidence="5 6" key="1">
    <citation type="submission" date="2015-01" db="EMBL/GenBank/DDBJ databases">
        <title>The Genome Sequence of Exophiala spinifera CBS89968.</title>
        <authorList>
            <consortium name="The Broad Institute Genomics Platform"/>
            <person name="Cuomo C."/>
            <person name="de Hoog S."/>
            <person name="Gorbushina A."/>
            <person name="Stielow B."/>
            <person name="Teixiera M."/>
            <person name="Abouelleil A."/>
            <person name="Chapman S.B."/>
            <person name="Priest M."/>
            <person name="Young S.K."/>
            <person name="Wortman J."/>
            <person name="Nusbaum C."/>
            <person name="Birren B."/>
        </authorList>
    </citation>
    <scope>NUCLEOTIDE SEQUENCE [LARGE SCALE GENOMIC DNA]</scope>
    <source>
        <strain evidence="5 6">CBS 89968</strain>
    </source>
</reference>
<dbReference type="InterPro" id="IPR002018">
    <property type="entry name" value="CarbesteraseB"/>
</dbReference>
<dbReference type="AlphaFoldDB" id="A0A0D2BFG3"/>
<feature type="domain" description="Carboxylesterase type B" evidence="4">
    <location>
        <begin position="37"/>
        <end position="535"/>
    </location>
</feature>
<dbReference type="Proteomes" id="UP000053328">
    <property type="component" value="Unassembled WGS sequence"/>
</dbReference>
<evidence type="ECO:0000313" key="5">
    <source>
        <dbReference type="EMBL" id="KIW10074.1"/>
    </source>
</evidence>
<dbReference type="InterPro" id="IPR019819">
    <property type="entry name" value="Carboxylesterase_B_CS"/>
</dbReference>
<evidence type="ECO:0000259" key="4">
    <source>
        <dbReference type="Pfam" id="PF00135"/>
    </source>
</evidence>
<dbReference type="Pfam" id="PF00135">
    <property type="entry name" value="COesterase"/>
    <property type="match status" value="1"/>
</dbReference>
<dbReference type="EMBL" id="KN847500">
    <property type="protein sequence ID" value="KIW10074.1"/>
    <property type="molecule type" value="Genomic_DNA"/>
</dbReference>
<name>A0A0D2BFG3_9EURO</name>
<dbReference type="STRING" id="91928.A0A0D2BFG3"/>
<dbReference type="ESTHER" id="9euro-a0a0d2bfg3">
    <property type="family name" value="Fungal_carboxylesterase_lipase"/>
</dbReference>
<dbReference type="RefSeq" id="XP_016230290.1">
    <property type="nucleotide sequence ID" value="XM_016385346.1"/>
</dbReference>
<feature type="signal peptide" evidence="3">
    <location>
        <begin position="1"/>
        <end position="19"/>
    </location>
</feature>
<dbReference type="GeneID" id="27338117"/>
<dbReference type="PANTHER" id="PTHR11559">
    <property type="entry name" value="CARBOXYLESTERASE"/>
    <property type="match status" value="1"/>
</dbReference>
<evidence type="ECO:0000313" key="6">
    <source>
        <dbReference type="Proteomes" id="UP000053328"/>
    </source>
</evidence>
<keyword evidence="2 3" id="KW-0378">Hydrolase</keyword>
<dbReference type="OrthoDB" id="408631at2759"/>
<dbReference type="Gene3D" id="3.40.50.1820">
    <property type="entry name" value="alpha/beta hydrolase"/>
    <property type="match status" value="1"/>
</dbReference>
<protein>
    <recommendedName>
        <fullName evidence="3">Carboxylic ester hydrolase</fullName>
        <ecNumber evidence="3">3.1.1.-</ecNumber>
    </recommendedName>
</protein>
<dbReference type="SUPFAM" id="SSF53474">
    <property type="entry name" value="alpha/beta-Hydrolases"/>
    <property type="match status" value="1"/>
</dbReference>
<evidence type="ECO:0000256" key="3">
    <source>
        <dbReference type="RuleBase" id="RU361235"/>
    </source>
</evidence>